<evidence type="ECO:0000256" key="2">
    <source>
        <dbReference type="SAM" id="MobiDB-lite"/>
    </source>
</evidence>
<evidence type="ECO:0000313" key="4">
    <source>
        <dbReference type="Proteomes" id="UP000828390"/>
    </source>
</evidence>
<reference evidence="3" key="1">
    <citation type="journal article" date="2019" name="bioRxiv">
        <title>The Genome of the Zebra Mussel, Dreissena polymorpha: A Resource for Invasive Species Research.</title>
        <authorList>
            <person name="McCartney M.A."/>
            <person name="Auch B."/>
            <person name="Kono T."/>
            <person name="Mallez S."/>
            <person name="Zhang Y."/>
            <person name="Obille A."/>
            <person name="Becker A."/>
            <person name="Abrahante J.E."/>
            <person name="Garbe J."/>
            <person name="Badalamenti J.P."/>
            <person name="Herman A."/>
            <person name="Mangelson H."/>
            <person name="Liachko I."/>
            <person name="Sullivan S."/>
            <person name="Sone E.D."/>
            <person name="Koren S."/>
            <person name="Silverstein K.A.T."/>
            <person name="Beckman K.B."/>
            <person name="Gohl D.M."/>
        </authorList>
    </citation>
    <scope>NUCLEOTIDE SEQUENCE</scope>
    <source>
        <strain evidence="3">Duluth1</strain>
        <tissue evidence="3">Whole animal</tissue>
    </source>
</reference>
<dbReference type="Gene3D" id="3.30.70.1820">
    <property type="entry name" value="L1 transposable element, RRM domain"/>
    <property type="match status" value="1"/>
</dbReference>
<dbReference type="Proteomes" id="UP000828390">
    <property type="component" value="Unassembled WGS sequence"/>
</dbReference>
<feature type="coiled-coil region" evidence="1">
    <location>
        <begin position="154"/>
        <end position="181"/>
    </location>
</feature>
<gene>
    <name evidence="3" type="ORF">DPMN_087145</name>
</gene>
<proteinExistence type="predicted"/>
<accession>A0A9D4KSP7</accession>
<protein>
    <submittedName>
        <fullName evidence="3">Uncharacterized protein</fullName>
    </submittedName>
</protein>
<name>A0A9D4KSP7_DREPO</name>
<evidence type="ECO:0000313" key="3">
    <source>
        <dbReference type="EMBL" id="KAH3844879.1"/>
    </source>
</evidence>
<feature type="compositionally biased region" description="Polar residues" evidence="2">
    <location>
        <begin position="10"/>
        <end position="32"/>
    </location>
</feature>
<sequence>MGKKRKDRNSSGSGSVNKTKLTKQRGPSQEDTSISISELLGQASAALYPDAIGPLQSEVFERSYTDSFKLSPEKMADSGYEPTIKDVMNCMRTIDTRLVAIELKLHAIDSLEKKVCDFDKELKKIWVALEDRVKRTDARVCALEEKVELVDVGATIVADRITQLEKERNELRDDVAYLKSQSMRNNLVFTNIPEDNSTGSEPPEVTERKLRNHLEEKLKIAKETADAMRFERVHRSPSHPVHGKVRNIIAKFTFLRTGN</sequence>
<feature type="region of interest" description="Disordered" evidence="2">
    <location>
        <begin position="1"/>
        <end position="32"/>
    </location>
</feature>
<keyword evidence="1" id="KW-0175">Coiled coil</keyword>
<evidence type="ECO:0000256" key="1">
    <source>
        <dbReference type="SAM" id="Coils"/>
    </source>
</evidence>
<dbReference type="EMBL" id="JAIWYP010000003">
    <property type="protein sequence ID" value="KAH3844879.1"/>
    <property type="molecule type" value="Genomic_DNA"/>
</dbReference>
<reference evidence="3" key="2">
    <citation type="submission" date="2020-11" db="EMBL/GenBank/DDBJ databases">
        <authorList>
            <person name="McCartney M.A."/>
            <person name="Auch B."/>
            <person name="Kono T."/>
            <person name="Mallez S."/>
            <person name="Becker A."/>
            <person name="Gohl D.M."/>
            <person name="Silverstein K.A.T."/>
            <person name="Koren S."/>
            <person name="Bechman K.B."/>
            <person name="Herman A."/>
            <person name="Abrahante J.E."/>
            <person name="Garbe J."/>
        </authorList>
    </citation>
    <scope>NUCLEOTIDE SEQUENCE</scope>
    <source>
        <strain evidence="3">Duluth1</strain>
        <tissue evidence="3">Whole animal</tissue>
    </source>
</reference>
<keyword evidence="4" id="KW-1185">Reference proteome</keyword>
<organism evidence="3 4">
    <name type="scientific">Dreissena polymorpha</name>
    <name type="common">Zebra mussel</name>
    <name type="synonym">Mytilus polymorpha</name>
    <dbReference type="NCBI Taxonomy" id="45954"/>
    <lineage>
        <taxon>Eukaryota</taxon>
        <taxon>Metazoa</taxon>
        <taxon>Spiralia</taxon>
        <taxon>Lophotrochozoa</taxon>
        <taxon>Mollusca</taxon>
        <taxon>Bivalvia</taxon>
        <taxon>Autobranchia</taxon>
        <taxon>Heteroconchia</taxon>
        <taxon>Euheterodonta</taxon>
        <taxon>Imparidentia</taxon>
        <taxon>Neoheterodontei</taxon>
        <taxon>Myida</taxon>
        <taxon>Dreissenoidea</taxon>
        <taxon>Dreissenidae</taxon>
        <taxon>Dreissena</taxon>
    </lineage>
</organism>
<comment type="caution">
    <text evidence="3">The sequence shown here is derived from an EMBL/GenBank/DDBJ whole genome shotgun (WGS) entry which is preliminary data.</text>
</comment>
<dbReference type="AlphaFoldDB" id="A0A9D4KSP7"/>